<keyword evidence="6" id="KW-0547">Nucleotide-binding</keyword>
<keyword evidence="8" id="KW-1278">Translocase</keyword>
<protein>
    <submittedName>
        <fullName evidence="14">ABC transporter permease</fullName>
    </submittedName>
</protein>
<dbReference type="InterPro" id="IPR050250">
    <property type="entry name" value="Macrolide_Exporter_MacB"/>
</dbReference>
<evidence type="ECO:0000313" key="14">
    <source>
        <dbReference type="EMBL" id="XDU70501.1"/>
    </source>
</evidence>
<keyword evidence="10 12" id="KW-0472">Membrane</keyword>
<evidence type="ECO:0000256" key="10">
    <source>
        <dbReference type="ARBA" id="ARBA00023136"/>
    </source>
</evidence>
<evidence type="ECO:0000256" key="7">
    <source>
        <dbReference type="ARBA" id="ARBA00022840"/>
    </source>
</evidence>
<dbReference type="Pfam" id="PF00005">
    <property type="entry name" value="ABC_tran"/>
    <property type="match status" value="1"/>
</dbReference>
<dbReference type="SUPFAM" id="SSF52540">
    <property type="entry name" value="P-loop containing nucleoside triphosphate hydrolases"/>
    <property type="match status" value="1"/>
</dbReference>
<dbReference type="GO" id="GO:0005886">
    <property type="term" value="C:plasma membrane"/>
    <property type="evidence" value="ECO:0007669"/>
    <property type="project" value="UniProtKB-SubCell"/>
</dbReference>
<dbReference type="GO" id="GO:0022857">
    <property type="term" value="F:transmembrane transporter activity"/>
    <property type="evidence" value="ECO:0007669"/>
    <property type="project" value="TreeGrafter"/>
</dbReference>
<dbReference type="Gene3D" id="3.40.50.300">
    <property type="entry name" value="P-loop containing nucleotide triphosphate hydrolases"/>
    <property type="match status" value="1"/>
</dbReference>
<name>A0AB39VJZ1_9GAMM</name>
<keyword evidence="4" id="KW-0997">Cell inner membrane</keyword>
<dbReference type="FunFam" id="3.40.50.300:FF:000032">
    <property type="entry name" value="Export ABC transporter ATP-binding protein"/>
    <property type="match status" value="1"/>
</dbReference>
<dbReference type="PANTHER" id="PTHR30572:SF7">
    <property type="entry name" value="MACROLIDE EXPORT ATP-BINDING_PERMEASE PROTEIN MACB"/>
    <property type="match status" value="1"/>
</dbReference>
<keyword evidence="3" id="KW-1003">Cell membrane</keyword>
<dbReference type="InterPro" id="IPR017871">
    <property type="entry name" value="ABC_transporter-like_CS"/>
</dbReference>
<comment type="similarity">
    <text evidence="11">Belongs to the ABC transporter superfamily. Macrolide exporter (TC 3.A.1.122) family.</text>
</comment>
<dbReference type="EMBL" id="CP165628">
    <property type="protein sequence ID" value="XDU70501.1"/>
    <property type="molecule type" value="Genomic_DNA"/>
</dbReference>
<evidence type="ECO:0000259" key="13">
    <source>
        <dbReference type="PROSITE" id="PS50893"/>
    </source>
</evidence>
<dbReference type="Pfam" id="PF02687">
    <property type="entry name" value="FtsX"/>
    <property type="match status" value="1"/>
</dbReference>
<dbReference type="InterPro" id="IPR003838">
    <property type="entry name" value="ABC3_permease_C"/>
</dbReference>
<feature type="transmembrane region" description="Helical" evidence="12">
    <location>
        <begin position="531"/>
        <end position="560"/>
    </location>
</feature>
<feature type="transmembrane region" description="Helical" evidence="12">
    <location>
        <begin position="620"/>
        <end position="643"/>
    </location>
</feature>
<dbReference type="GO" id="GO:0005524">
    <property type="term" value="F:ATP binding"/>
    <property type="evidence" value="ECO:0007669"/>
    <property type="project" value="UniProtKB-KW"/>
</dbReference>
<dbReference type="AlphaFoldDB" id="A0AB39VJZ1"/>
<dbReference type="InterPro" id="IPR025857">
    <property type="entry name" value="MacB_PCD"/>
</dbReference>
<feature type="transmembrane region" description="Helical" evidence="12">
    <location>
        <begin position="588"/>
        <end position="614"/>
    </location>
</feature>
<evidence type="ECO:0000256" key="6">
    <source>
        <dbReference type="ARBA" id="ARBA00022741"/>
    </source>
</evidence>
<dbReference type="InterPro" id="IPR027417">
    <property type="entry name" value="P-loop_NTPase"/>
</dbReference>
<dbReference type="InterPro" id="IPR017911">
    <property type="entry name" value="MacB-like_ATP-bd"/>
</dbReference>
<sequence>MNSLSPPPLLCLTAVSRRFKTGDALISVLDNISLSIKAGEMVAIVGPSGSGKSTLMNILGCLDTPSSGHYQVDGQDVEQLNSDQRAGLRRERFGFIFQRYHLIPSLSVRENIEIPARYAHQSRQLRLDHARRLLDRLGMQGYEDRNVRRLSGGQQQRVSIARALINGGEVILADEPTGALDSRSGSEVMQLLQSLHQQGHTVIIITHDAKVADYAERIIHLADGKIVSDLPNDGDSDNKITEKSPQQFVTTSHYCANNRGWRTRWHEYQDAFGSAGRSLAAHRLRSCLTLLGIVIGIVSVVSLNAAGAGARQYVLDTLSSLGGNVVTLYPGKGYGDDQAASIHSLRDRDLSVLAQQRWITAATPNVSTNLRIRRQRTDINATVNGVSAEFMAIGNMNLLQGRSLLPRDITQQSSVVVVGESLKDKLFPRGSNPLGEIILVGTLPAKIVGVARSGSLSGGNTLNLWLPWSTATSRLLGQDWFDSIAVSLPESVSAETAKSTINRMLTRLHGRQDFYMLDSAAFVNSVEKTSFALSLFLSLIALISLLVGGIGVMNIMLVSVSERTRETGIRMAVGARRWDIQRQFLTEAVLLCLSGALVGVTLSLVLGISLSWLIHPWQLIFSLPAILTAVGCAVLVGVISGWLPAWQAAKLDPAEALTRE</sequence>
<dbReference type="InterPro" id="IPR003439">
    <property type="entry name" value="ABC_transporter-like_ATP-bd"/>
</dbReference>
<dbReference type="SMART" id="SM00382">
    <property type="entry name" value="AAA"/>
    <property type="match status" value="1"/>
</dbReference>
<dbReference type="InterPro" id="IPR003593">
    <property type="entry name" value="AAA+_ATPase"/>
</dbReference>
<evidence type="ECO:0000256" key="4">
    <source>
        <dbReference type="ARBA" id="ARBA00022519"/>
    </source>
</evidence>
<dbReference type="RefSeq" id="WP_369788026.1">
    <property type="nucleotide sequence ID" value="NZ_CP165628.1"/>
</dbReference>
<gene>
    <name evidence="14" type="ORF">AB3G37_12960</name>
</gene>
<evidence type="ECO:0000256" key="2">
    <source>
        <dbReference type="ARBA" id="ARBA00022448"/>
    </source>
</evidence>
<keyword evidence="7" id="KW-0067">ATP-binding</keyword>
<dbReference type="GO" id="GO:1902495">
    <property type="term" value="C:transmembrane transporter complex"/>
    <property type="evidence" value="ECO:0007669"/>
    <property type="project" value="UniProtKB-ARBA"/>
</dbReference>
<dbReference type="Pfam" id="PF12704">
    <property type="entry name" value="MacB_PCD"/>
    <property type="match status" value="1"/>
</dbReference>
<evidence type="ECO:0000256" key="1">
    <source>
        <dbReference type="ARBA" id="ARBA00004429"/>
    </source>
</evidence>
<evidence type="ECO:0000256" key="3">
    <source>
        <dbReference type="ARBA" id="ARBA00022475"/>
    </source>
</evidence>
<dbReference type="CDD" id="cd03255">
    <property type="entry name" value="ABC_MJ0796_LolCDE_FtsE"/>
    <property type="match status" value="1"/>
</dbReference>
<accession>A0AB39VJZ1</accession>
<evidence type="ECO:0000256" key="12">
    <source>
        <dbReference type="SAM" id="Phobius"/>
    </source>
</evidence>
<proteinExistence type="inferred from homology"/>
<dbReference type="GO" id="GO:0016887">
    <property type="term" value="F:ATP hydrolysis activity"/>
    <property type="evidence" value="ECO:0007669"/>
    <property type="project" value="InterPro"/>
</dbReference>
<organism evidence="14">
    <name type="scientific">Rouxiella sp. WC2420</name>
    <dbReference type="NCBI Taxonomy" id="3234145"/>
    <lineage>
        <taxon>Bacteria</taxon>
        <taxon>Pseudomonadati</taxon>
        <taxon>Pseudomonadota</taxon>
        <taxon>Gammaproteobacteria</taxon>
        <taxon>Enterobacterales</taxon>
        <taxon>Yersiniaceae</taxon>
        <taxon>Rouxiella</taxon>
    </lineage>
</organism>
<evidence type="ECO:0000256" key="11">
    <source>
        <dbReference type="ARBA" id="ARBA00038388"/>
    </source>
</evidence>
<evidence type="ECO:0000256" key="8">
    <source>
        <dbReference type="ARBA" id="ARBA00022967"/>
    </source>
</evidence>
<dbReference type="PROSITE" id="PS50893">
    <property type="entry name" value="ABC_TRANSPORTER_2"/>
    <property type="match status" value="1"/>
</dbReference>
<evidence type="ECO:0000256" key="9">
    <source>
        <dbReference type="ARBA" id="ARBA00022989"/>
    </source>
</evidence>
<keyword evidence="2" id="KW-0813">Transport</keyword>
<keyword evidence="9 12" id="KW-1133">Transmembrane helix</keyword>
<dbReference type="PANTHER" id="PTHR30572">
    <property type="entry name" value="MEMBRANE COMPONENT OF TRANSPORTER-RELATED"/>
    <property type="match status" value="1"/>
</dbReference>
<comment type="subcellular location">
    <subcellularLocation>
        <location evidence="1">Cell inner membrane</location>
        <topology evidence="1">Multi-pass membrane protein</topology>
    </subcellularLocation>
</comment>
<reference evidence="14" key="1">
    <citation type="submission" date="2024-07" db="EMBL/GenBank/DDBJ databases">
        <authorList>
            <person name="Biller S.J."/>
        </authorList>
    </citation>
    <scope>NUCLEOTIDE SEQUENCE</scope>
    <source>
        <strain evidence="14">WC2420</strain>
    </source>
</reference>
<dbReference type="PROSITE" id="PS00211">
    <property type="entry name" value="ABC_TRANSPORTER_1"/>
    <property type="match status" value="1"/>
</dbReference>
<keyword evidence="5 12" id="KW-0812">Transmembrane</keyword>
<evidence type="ECO:0000256" key="5">
    <source>
        <dbReference type="ARBA" id="ARBA00022692"/>
    </source>
</evidence>
<feature type="domain" description="ABC transporter" evidence="13">
    <location>
        <begin position="10"/>
        <end position="248"/>
    </location>
</feature>